<comment type="caution">
    <text evidence="1">The sequence shown here is derived from an EMBL/GenBank/DDBJ whole genome shotgun (WGS) entry which is preliminary data.</text>
</comment>
<protein>
    <recommendedName>
        <fullName evidence="3">Phage gp6-like head-tail connector protein</fullName>
    </recommendedName>
</protein>
<dbReference type="CDD" id="cd08054">
    <property type="entry name" value="gp6"/>
    <property type="match status" value="1"/>
</dbReference>
<reference evidence="1" key="2">
    <citation type="submission" date="2020-09" db="EMBL/GenBank/DDBJ databases">
        <authorList>
            <person name="Sun Q."/>
            <person name="Kim S."/>
        </authorList>
    </citation>
    <scope>NUCLEOTIDE SEQUENCE</scope>
    <source>
        <strain evidence="1">KCTC 32255</strain>
    </source>
</reference>
<accession>A0A918UF53</accession>
<name>A0A918UF53_9SPHN</name>
<dbReference type="Proteomes" id="UP000648075">
    <property type="component" value="Unassembled WGS sequence"/>
</dbReference>
<dbReference type="EMBL" id="BMZA01000003">
    <property type="protein sequence ID" value="GGY99586.1"/>
    <property type="molecule type" value="Genomic_DNA"/>
</dbReference>
<dbReference type="RefSeq" id="WP_189620343.1">
    <property type="nucleotide sequence ID" value="NZ_BMZA01000003.1"/>
</dbReference>
<organism evidence="1 2">
    <name type="scientific">Novosphingobium colocasiae</name>
    <dbReference type="NCBI Taxonomy" id="1256513"/>
    <lineage>
        <taxon>Bacteria</taxon>
        <taxon>Pseudomonadati</taxon>
        <taxon>Pseudomonadota</taxon>
        <taxon>Alphaproteobacteria</taxon>
        <taxon>Sphingomonadales</taxon>
        <taxon>Sphingomonadaceae</taxon>
        <taxon>Novosphingobium</taxon>
    </lineage>
</organism>
<dbReference type="AlphaFoldDB" id="A0A918UF53"/>
<reference evidence="1" key="1">
    <citation type="journal article" date="2014" name="Int. J. Syst. Evol. Microbiol.">
        <title>Complete genome sequence of Corynebacterium casei LMG S-19264T (=DSM 44701T), isolated from a smear-ripened cheese.</title>
        <authorList>
            <consortium name="US DOE Joint Genome Institute (JGI-PGF)"/>
            <person name="Walter F."/>
            <person name="Albersmeier A."/>
            <person name="Kalinowski J."/>
            <person name="Ruckert C."/>
        </authorList>
    </citation>
    <scope>NUCLEOTIDE SEQUENCE</scope>
    <source>
        <strain evidence="1">KCTC 32255</strain>
    </source>
</reference>
<gene>
    <name evidence="1" type="ORF">GCM10011614_13180</name>
</gene>
<keyword evidence="2" id="KW-1185">Reference proteome</keyword>
<dbReference type="NCBIfam" id="TIGR02215">
    <property type="entry name" value="phage_chp_gp8"/>
    <property type="match status" value="1"/>
</dbReference>
<dbReference type="InterPro" id="IPR011738">
    <property type="entry name" value="Phage_CHP"/>
</dbReference>
<dbReference type="Gene3D" id="1.10.3230.30">
    <property type="entry name" value="Phage gp6-like head-tail connector protein"/>
    <property type="match status" value="1"/>
</dbReference>
<proteinExistence type="predicted"/>
<sequence>MNRHILTPPVLPPSALAELKQWLGITTAHDDAPLAALIATSLDVCEGFTGQMPLAASCEELLPACGGWQALATRPVQAIAGLSRIAADGTLTALATGDYETDLGPDGTGRVRLLQPALPGRLVVSFTAGLVPEWEDLPDSLRHGLIRLAAHQHRQRESGGGAILPPASVAALWRPWRRLRIA</sequence>
<evidence type="ECO:0000313" key="1">
    <source>
        <dbReference type="EMBL" id="GGY99586.1"/>
    </source>
</evidence>
<evidence type="ECO:0008006" key="3">
    <source>
        <dbReference type="Google" id="ProtNLM"/>
    </source>
</evidence>
<evidence type="ECO:0000313" key="2">
    <source>
        <dbReference type="Proteomes" id="UP000648075"/>
    </source>
</evidence>